<keyword evidence="2" id="KW-1185">Reference proteome</keyword>
<organism evidence="1 2">
    <name type="scientific">Rubripirellula lacrimiformis</name>
    <dbReference type="NCBI Taxonomy" id="1930273"/>
    <lineage>
        <taxon>Bacteria</taxon>
        <taxon>Pseudomonadati</taxon>
        <taxon>Planctomycetota</taxon>
        <taxon>Planctomycetia</taxon>
        <taxon>Pirellulales</taxon>
        <taxon>Pirellulaceae</taxon>
        <taxon>Rubripirellula</taxon>
    </lineage>
</organism>
<evidence type="ECO:0000313" key="2">
    <source>
        <dbReference type="Proteomes" id="UP000318538"/>
    </source>
</evidence>
<protein>
    <submittedName>
        <fullName evidence="1">Uncharacterized protein</fullName>
    </submittedName>
</protein>
<dbReference type="Proteomes" id="UP000318538">
    <property type="component" value="Chromosome"/>
</dbReference>
<dbReference type="AlphaFoldDB" id="A0A517NBM2"/>
<dbReference type="KEGG" id="rlc:K227x_29260"/>
<dbReference type="RefSeq" id="WP_145170193.1">
    <property type="nucleotide sequence ID" value="NZ_CP036525.1"/>
</dbReference>
<dbReference type="EMBL" id="CP036525">
    <property type="protein sequence ID" value="QDT04534.1"/>
    <property type="molecule type" value="Genomic_DNA"/>
</dbReference>
<accession>A0A517NBM2</accession>
<gene>
    <name evidence="1" type="ORF">K227x_29260</name>
</gene>
<reference evidence="1 2" key="1">
    <citation type="submission" date="2019-02" db="EMBL/GenBank/DDBJ databases">
        <title>Deep-cultivation of Planctomycetes and their phenomic and genomic characterization uncovers novel biology.</title>
        <authorList>
            <person name="Wiegand S."/>
            <person name="Jogler M."/>
            <person name="Boedeker C."/>
            <person name="Pinto D."/>
            <person name="Vollmers J."/>
            <person name="Rivas-Marin E."/>
            <person name="Kohn T."/>
            <person name="Peeters S.H."/>
            <person name="Heuer A."/>
            <person name="Rast P."/>
            <person name="Oberbeckmann S."/>
            <person name="Bunk B."/>
            <person name="Jeske O."/>
            <person name="Meyerdierks A."/>
            <person name="Storesund J.E."/>
            <person name="Kallscheuer N."/>
            <person name="Luecker S."/>
            <person name="Lage O.M."/>
            <person name="Pohl T."/>
            <person name="Merkel B.J."/>
            <person name="Hornburger P."/>
            <person name="Mueller R.-W."/>
            <person name="Bruemmer F."/>
            <person name="Labrenz M."/>
            <person name="Spormann A.M."/>
            <person name="Op den Camp H."/>
            <person name="Overmann J."/>
            <person name="Amann R."/>
            <person name="Jetten M.S.M."/>
            <person name="Mascher T."/>
            <person name="Medema M.H."/>
            <person name="Devos D.P."/>
            <person name="Kaster A.-K."/>
            <person name="Ovreas L."/>
            <person name="Rohde M."/>
            <person name="Galperin M.Y."/>
            <person name="Jogler C."/>
        </authorList>
    </citation>
    <scope>NUCLEOTIDE SEQUENCE [LARGE SCALE GENOMIC DNA]</scope>
    <source>
        <strain evidence="1 2">K22_7</strain>
    </source>
</reference>
<sequence length="84" mass="10007">MSEPRSRHQEKIIKNYYQNRDAIGLQKAQEAVTELYLSEGKKRLTVWKRLVSHLEKVGMKPEQIEHLREKDSPEMVLEALRKFD</sequence>
<proteinExistence type="predicted"/>
<name>A0A517NBM2_9BACT</name>
<evidence type="ECO:0000313" key="1">
    <source>
        <dbReference type="EMBL" id="QDT04534.1"/>
    </source>
</evidence>
<dbReference type="OrthoDB" id="281357at2"/>